<accession>A0A4C1YMT0</accession>
<dbReference type="EMBL" id="BGZK01001345">
    <property type="protein sequence ID" value="GBP77751.1"/>
    <property type="molecule type" value="Genomic_DNA"/>
</dbReference>
<evidence type="ECO:0000313" key="1">
    <source>
        <dbReference type="EMBL" id="GBP77751.1"/>
    </source>
</evidence>
<proteinExistence type="predicted"/>
<comment type="caution">
    <text evidence="1">The sequence shown here is derived from an EMBL/GenBank/DDBJ whole genome shotgun (WGS) entry which is preliminary data.</text>
</comment>
<sequence>MDGEVRAMELGLTHQKSHWTKCDNEICYDPSIFWESVAPHRARRPIFIPQTTRLRRCARYYLEGTSATSTVTCEVHNDSLITSAPTLVSSARLSPGLRGSACSSTLTRLWERLPEQWSD</sequence>
<name>A0A4C1YMT0_EUMVA</name>
<protein>
    <submittedName>
        <fullName evidence="1">Uncharacterized protein</fullName>
    </submittedName>
</protein>
<reference evidence="1 2" key="1">
    <citation type="journal article" date="2019" name="Commun. Biol.">
        <title>The bagworm genome reveals a unique fibroin gene that provides high tensile strength.</title>
        <authorList>
            <person name="Kono N."/>
            <person name="Nakamura H."/>
            <person name="Ohtoshi R."/>
            <person name="Tomita M."/>
            <person name="Numata K."/>
            <person name="Arakawa K."/>
        </authorList>
    </citation>
    <scope>NUCLEOTIDE SEQUENCE [LARGE SCALE GENOMIC DNA]</scope>
</reference>
<evidence type="ECO:0000313" key="2">
    <source>
        <dbReference type="Proteomes" id="UP000299102"/>
    </source>
</evidence>
<dbReference type="AlphaFoldDB" id="A0A4C1YMT0"/>
<organism evidence="1 2">
    <name type="scientific">Eumeta variegata</name>
    <name type="common">Bagworm moth</name>
    <name type="synonym">Eumeta japonica</name>
    <dbReference type="NCBI Taxonomy" id="151549"/>
    <lineage>
        <taxon>Eukaryota</taxon>
        <taxon>Metazoa</taxon>
        <taxon>Ecdysozoa</taxon>
        <taxon>Arthropoda</taxon>
        <taxon>Hexapoda</taxon>
        <taxon>Insecta</taxon>
        <taxon>Pterygota</taxon>
        <taxon>Neoptera</taxon>
        <taxon>Endopterygota</taxon>
        <taxon>Lepidoptera</taxon>
        <taxon>Glossata</taxon>
        <taxon>Ditrysia</taxon>
        <taxon>Tineoidea</taxon>
        <taxon>Psychidae</taxon>
        <taxon>Oiketicinae</taxon>
        <taxon>Eumeta</taxon>
    </lineage>
</organism>
<dbReference type="Proteomes" id="UP000299102">
    <property type="component" value="Unassembled WGS sequence"/>
</dbReference>
<keyword evidence="2" id="KW-1185">Reference proteome</keyword>
<gene>
    <name evidence="1" type="ORF">EVAR_98444_1</name>
</gene>